<gene>
    <name evidence="9" type="ORF">Acy02nite_81900</name>
</gene>
<evidence type="ECO:0000256" key="1">
    <source>
        <dbReference type="ARBA" id="ARBA00004651"/>
    </source>
</evidence>
<feature type="transmembrane region" description="Helical" evidence="7">
    <location>
        <begin position="325"/>
        <end position="343"/>
    </location>
</feature>
<keyword evidence="4 7" id="KW-0812">Transmembrane</keyword>
<keyword evidence="10" id="KW-1185">Reference proteome</keyword>
<evidence type="ECO:0000256" key="2">
    <source>
        <dbReference type="ARBA" id="ARBA00022448"/>
    </source>
</evidence>
<dbReference type="InterPro" id="IPR050171">
    <property type="entry name" value="MFS_Transporters"/>
</dbReference>
<dbReference type="AlphaFoldDB" id="A0A919MC51"/>
<dbReference type="SUPFAM" id="SSF103473">
    <property type="entry name" value="MFS general substrate transporter"/>
    <property type="match status" value="1"/>
</dbReference>
<organism evidence="9 10">
    <name type="scientific">Actinoplanes cyaneus</name>
    <dbReference type="NCBI Taxonomy" id="52696"/>
    <lineage>
        <taxon>Bacteria</taxon>
        <taxon>Bacillati</taxon>
        <taxon>Actinomycetota</taxon>
        <taxon>Actinomycetes</taxon>
        <taxon>Micromonosporales</taxon>
        <taxon>Micromonosporaceae</taxon>
        <taxon>Actinoplanes</taxon>
    </lineage>
</organism>
<dbReference type="Proteomes" id="UP000619479">
    <property type="component" value="Unassembled WGS sequence"/>
</dbReference>
<evidence type="ECO:0000259" key="8">
    <source>
        <dbReference type="PROSITE" id="PS50850"/>
    </source>
</evidence>
<keyword evidence="5 7" id="KW-1133">Transmembrane helix</keyword>
<dbReference type="GO" id="GO:0022857">
    <property type="term" value="F:transmembrane transporter activity"/>
    <property type="evidence" value="ECO:0007669"/>
    <property type="project" value="InterPro"/>
</dbReference>
<feature type="transmembrane region" description="Helical" evidence="7">
    <location>
        <begin position="119"/>
        <end position="140"/>
    </location>
</feature>
<keyword evidence="3" id="KW-1003">Cell membrane</keyword>
<feature type="transmembrane region" description="Helical" evidence="7">
    <location>
        <begin position="230"/>
        <end position="250"/>
    </location>
</feature>
<evidence type="ECO:0000313" key="10">
    <source>
        <dbReference type="Proteomes" id="UP000619479"/>
    </source>
</evidence>
<evidence type="ECO:0000256" key="6">
    <source>
        <dbReference type="ARBA" id="ARBA00023136"/>
    </source>
</evidence>
<dbReference type="Pfam" id="PF07690">
    <property type="entry name" value="MFS_1"/>
    <property type="match status" value="1"/>
</dbReference>
<keyword evidence="2" id="KW-0813">Transport</keyword>
<protein>
    <submittedName>
        <fullName evidence="9">MFS transporter</fullName>
    </submittedName>
</protein>
<dbReference type="EMBL" id="BOMH01000073">
    <property type="protein sequence ID" value="GID70309.1"/>
    <property type="molecule type" value="Genomic_DNA"/>
</dbReference>
<proteinExistence type="predicted"/>
<dbReference type="PANTHER" id="PTHR23517">
    <property type="entry name" value="RESISTANCE PROTEIN MDTM, PUTATIVE-RELATED-RELATED"/>
    <property type="match status" value="1"/>
</dbReference>
<accession>A0A919MC51</accession>
<sequence length="389" mass="38789">MGIGLTQPYSILFLHSVRGIPVAVATAMMALGAVTSLVGNPLAGTLIDRWGARVVMVAGLAVAGCGMLMLAFGRGTVVAATGVAVIGLGWSLFIPALATRLATLTPARIHQRVYTLQYVLFNIGMAAGAAVAGVVLARVTPDSATGRSVLPLLWVAAALTCMVGIVLVAVAGPAAATRPEAGPAGGYRSALADRQLLRVLGAAVLLSTVGYGIYEAAPSVLAFAAHDPAALSWLSVANCVMVIAGAPVAWRLTERISARVALLGTAVLWALAWAICVPTALGTGLPTRPALICAAVLTAAGELLIAGALPTLVNAIAPESLRGRYNALSSLSLTTGMAAGPLLTSGAAATGAIVALLCAAVVLATAAGLLLCRPARVRPAVAAVPGAAL</sequence>
<feature type="domain" description="Major facilitator superfamily (MFS) profile" evidence="8">
    <location>
        <begin position="1"/>
        <end position="376"/>
    </location>
</feature>
<feature type="transmembrane region" description="Helical" evidence="7">
    <location>
        <begin position="196"/>
        <end position="214"/>
    </location>
</feature>
<evidence type="ECO:0000256" key="3">
    <source>
        <dbReference type="ARBA" id="ARBA00022475"/>
    </source>
</evidence>
<evidence type="ECO:0000256" key="7">
    <source>
        <dbReference type="SAM" id="Phobius"/>
    </source>
</evidence>
<comment type="caution">
    <text evidence="9">The sequence shown here is derived from an EMBL/GenBank/DDBJ whole genome shotgun (WGS) entry which is preliminary data.</text>
</comment>
<reference evidence="9" key="1">
    <citation type="submission" date="2021-01" db="EMBL/GenBank/DDBJ databases">
        <title>Whole genome shotgun sequence of Actinoplanes cyaneus NBRC 14990.</title>
        <authorList>
            <person name="Komaki H."/>
            <person name="Tamura T."/>
        </authorList>
    </citation>
    <scope>NUCLEOTIDE SEQUENCE</scope>
    <source>
        <strain evidence="9">NBRC 14990</strain>
    </source>
</reference>
<feature type="transmembrane region" description="Helical" evidence="7">
    <location>
        <begin position="289"/>
        <end position="313"/>
    </location>
</feature>
<dbReference type="InterPro" id="IPR011701">
    <property type="entry name" value="MFS"/>
</dbReference>
<evidence type="ECO:0000313" key="9">
    <source>
        <dbReference type="EMBL" id="GID70309.1"/>
    </source>
</evidence>
<name>A0A919MC51_9ACTN</name>
<feature type="transmembrane region" description="Helical" evidence="7">
    <location>
        <begin position="50"/>
        <end position="72"/>
    </location>
</feature>
<feature type="transmembrane region" description="Helical" evidence="7">
    <location>
        <begin position="78"/>
        <end position="98"/>
    </location>
</feature>
<dbReference type="InterPro" id="IPR020846">
    <property type="entry name" value="MFS_dom"/>
</dbReference>
<dbReference type="Gene3D" id="1.20.1250.20">
    <property type="entry name" value="MFS general substrate transporter like domains"/>
    <property type="match status" value="1"/>
</dbReference>
<comment type="subcellular location">
    <subcellularLocation>
        <location evidence="1">Cell membrane</location>
        <topology evidence="1">Multi-pass membrane protein</topology>
    </subcellularLocation>
</comment>
<dbReference type="RefSeq" id="WP_203753947.1">
    <property type="nucleotide sequence ID" value="NZ_BAAAUC010000035.1"/>
</dbReference>
<feature type="transmembrane region" description="Helical" evidence="7">
    <location>
        <begin position="152"/>
        <end position="175"/>
    </location>
</feature>
<dbReference type="PANTHER" id="PTHR23517:SF2">
    <property type="entry name" value="MULTIDRUG RESISTANCE PROTEIN MDTH"/>
    <property type="match status" value="1"/>
</dbReference>
<evidence type="ECO:0000256" key="4">
    <source>
        <dbReference type="ARBA" id="ARBA00022692"/>
    </source>
</evidence>
<feature type="transmembrane region" description="Helical" evidence="7">
    <location>
        <begin position="349"/>
        <end position="372"/>
    </location>
</feature>
<feature type="transmembrane region" description="Helical" evidence="7">
    <location>
        <begin position="262"/>
        <end position="283"/>
    </location>
</feature>
<keyword evidence="6 7" id="KW-0472">Membrane</keyword>
<feature type="transmembrane region" description="Helical" evidence="7">
    <location>
        <begin position="20"/>
        <end position="38"/>
    </location>
</feature>
<dbReference type="PROSITE" id="PS50850">
    <property type="entry name" value="MFS"/>
    <property type="match status" value="1"/>
</dbReference>
<dbReference type="InterPro" id="IPR036259">
    <property type="entry name" value="MFS_trans_sf"/>
</dbReference>
<dbReference type="GO" id="GO:0005886">
    <property type="term" value="C:plasma membrane"/>
    <property type="evidence" value="ECO:0007669"/>
    <property type="project" value="UniProtKB-SubCell"/>
</dbReference>
<evidence type="ECO:0000256" key="5">
    <source>
        <dbReference type="ARBA" id="ARBA00022989"/>
    </source>
</evidence>